<dbReference type="OrthoDB" id="245563at2759"/>
<comment type="caution">
    <text evidence="2">The sequence shown here is derived from an EMBL/GenBank/DDBJ whole genome shotgun (WGS) entry which is preliminary data.</text>
</comment>
<accession>A0A2K0T1A6</accession>
<dbReference type="EMBL" id="MTYH01000083">
    <property type="protein sequence ID" value="PNP39305.1"/>
    <property type="molecule type" value="Genomic_DNA"/>
</dbReference>
<gene>
    <name evidence="2" type="ORF">TGAMA5MH_08723</name>
</gene>
<dbReference type="Proteomes" id="UP000236546">
    <property type="component" value="Unassembled WGS sequence"/>
</dbReference>
<keyword evidence="1" id="KW-0472">Membrane</keyword>
<protein>
    <recommendedName>
        <fullName evidence="4">ThuA-like domain-containing protein</fullName>
    </recommendedName>
</protein>
<name>A0A2K0T1A6_9HYPO</name>
<keyword evidence="1" id="KW-0812">Transmembrane</keyword>
<evidence type="ECO:0000313" key="2">
    <source>
        <dbReference type="EMBL" id="PNP39305.1"/>
    </source>
</evidence>
<proteinExistence type="predicted"/>
<dbReference type="AlphaFoldDB" id="A0A2K0T1A6"/>
<keyword evidence="1" id="KW-1133">Transmembrane helix</keyword>
<feature type="transmembrane region" description="Helical" evidence="1">
    <location>
        <begin position="93"/>
        <end position="111"/>
    </location>
</feature>
<evidence type="ECO:0000313" key="3">
    <source>
        <dbReference type="Proteomes" id="UP000236546"/>
    </source>
</evidence>
<evidence type="ECO:0000256" key="1">
    <source>
        <dbReference type="SAM" id="Phobius"/>
    </source>
</evidence>
<organism evidence="2 3">
    <name type="scientific">Trichoderma gamsii</name>
    <dbReference type="NCBI Taxonomy" id="398673"/>
    <lineage>
        <taxon>Eukaryota</taxon>
        <taxon>Fungi</taxon>
        <taxon>Dikarya</taxon>
        <taxon>Ascomycota</taxon>
        <taxon>Pezizomycotina</taxon>
        <taxon>Sordariomycetes</taxon>
        <taxon>Hypocreomycetidae</taxon>
        <taxon>Hypocreales</taxon>
        <taxon>Hypocreaceae</taxon>
        <taxon>Trichoderma</taxon>
    </lineage>
</organism>
<evidence type="ECO:0008006" key="4">
    <source>
        <dbReference type="Google" id="ProtNLM"/>
    </source>
</evidence>
<reference evidence="2 3" key="1">
    <citation type="submission" date="2017-02" db="EMBL/GenBank/DDBJ databases">
        <title>Genomes of Trichoderma spp. with biocontrol activity.</title>
        <authorList>
            <person name="Gardiner D."/>
            <person name="Kazan K."/>
            <person name="Vos C."/>
            <person name="Harvey P."/>
        </authorList>
    </citation>
    <scope>NUCLEOTIDE SEQUENCE [LARGE SCALE GENOMIC DNA]</scope>
    <source>
        <strain evidence="2 3">A5MH</strain>
    </source>
</reference>
<sequence length="236" mass="25938">MKMSAPIYSNPIVPPGVKPIIFVLTLADETTQNNFQSSHARLLNEFFERATIRHANTAEKAFSLFTQCSQPHAVFIADGGIARPNSEIINQRLTVYAACGGIVLFGGLFAASRVDDLKKTFKQTWDLPWEPGSFHRTTLSLNEGAITSTLKPGLLTSYSQKALHLYGVQKNESWYLPSQDSVIEEWVPRPGPITDFSESPIIYACYGSGHVGFIGDTDAEEGTVLCILAMLGILIR</sequence>